<keyword evidence="4" id="KW-0378">Hydrolase</keyword>
<sequence length="287" mass="31674">MRINTVKISSSILFTIGLFSSLANAIVIRHDVPQQYYDASLSDFPPLATLYNIGVHGTLIAPDWVLTAAHTVFCMNAGQSIKVGNELVKISQRFSYPEYRLGKQHDIALLRLSQPVTSVKPAEVYNMQDEQGQVVWFIGAGGFGTGDQGETVNYKDNKGKLRKAQNKIVKVTDADIVFKFEEGSKGEALEGVSGNGDSGGPAYIKQDGRLVLLGVSSRTDSWFYDVGEYGVTELYTRVSSYQSWIEQVIGAQSDAERRQLASVDPFLHENMEEKRMDALCSSLSLEK</sequence>
<dbReference type="PROSITE" id="PS50240">
    <property type="entry name" value="TRYPSIN_DOM"/>
    <property type="match status" value="1"/>
</dbReference>
<reference evidence="4 5" key="1">
    <citation type="submission" date="2018-01" db="EMBL/GenBank/DDBJ databases">
        <authorList>
            <person name="Paulsen S."/>
            <person name="Gram L.K."/>
        </authorList>
    </citation>
    <scope>NUCLEOTIDE SEQUENCE [LARGE SCALE GENOMIC DNA]</scope>
    <source>
        <strain evidence="4 5">S2676</strain>
    </source>
</reference>
<dbReference type="OrthoDB" id="267336at2"/>
<feature type="domain" description="Peptidase S1" evidence="3">
    <location>
        <begin position="26"/>
        <end position="250"/>
    </location>
</feature>
<organism evidence="4 5">
    <name type="scientific">Pseudoalteromonas rubra</name>
    <dbReference type="NCBI Taxonomy" id="43658"/>
    <lineage>
        <taxon>Bacteria</taxon>
        <taxon>Pseudomonadati</taxon>
        <taxon>Pseudomonadota</taxon>
        <taxon>Gammaproteobacteria</taxon>
        <taxon>Alteromonadales</taxon>
        <taxon>Pseudoalteromonadaceae</taxon>
        <taxon>Pseudoalteromonas</taxon>
    </lineage>
</organism>
<dbReference type="SUPFAM" id="SSF50494">
    <property type="entry name" value="Trypsin-like serine proteases"/>
    <property type="match status" value="1"/>
</dbReference>
<dbReference type="Gene3D" id="2.40.10.10">
    <property type="entry name" value="Trypsin-like serine proteases"/>
    <property type="match status" value="1"/>
</dbReference>
<dbReference type="InterPro" id="IPR001254">
    <property type="entry name" value="Trypsin_dom"/>
</dbReference>
<accession>A0A5S3WL54</accession>
<feature type="chain" id="PRO_5024367409" evidence="2">
    <location>
        <begin position="26"/>
        <end position="287"/>
    </location>
</feature>
<keyword evidence="1" id="KW-1015">Disulfide bond</keyword>
<keyword evidence="2" id="KW-0732">Signal</keyword>
<protein>
    <submittedName>
        <fullName evidence="4">Serine protease</fullName>
    </submittedName>
</protein>
<comment type="caution">
    <text evidence="4">The sequence shown here is derived from an EMBL/GenBank/DDBJ whole genome shotgun (WGS) entry which is preliminary data.</text>
</comment>
<keyword evidence="4" id="KW-0645">Protease</keyword>
<evidence type="ECO:0000313" key="5">
    <source>
        <dbReference type="Proteomes" id="UP000310249"/>
    </source>
</evidence>
<dbReference type="PRINTS" id="PR00722">
    <property type="entry name" value="CHYMOTRYPSIN"/>
</dbReference>
<reference evidence="5" key="2">
    <citation type="submission" date="2019-06" db="EMBL/GenBank/DDBJ databases">
        <title>Co-occurence of chitin degradation, pigmentation and bioactivity in marine Pseudoalteromonas.</title>
        <authorList>
            <person name="Sonnenschein E.C."/>
            <person name="Bech P.K."/>
        </authorList>
    </citation>
    <scope>NUCLEOTIDE SEQUENCE [LARGE SCALE GENOMIC DNA]</scope>
    <source>
        <strain evidence="5">S2676</strain>
    </source>
</reference>
<evidence type="ECO:0000259" key="3">
    <source>
        <dbReference type="PROSITE" id="PS50240"/>
    </source>
</evidence>
<dbReference type="EMBL" id="PNCI01000027">
    <property type="protein sequence ID" value="TMP28189.1"/>
    <property type="molecule type" value="Genomic_DNA"/>
</dbReference>
<dbReference type="GO" id="GO:0006508">
    <property type="term" value="P:proteolysis"/>
    <property type="evidence" value="ECO:0007669"/>
    <property type="project" value="UniProtKB-KW"/>
</dbReference>
<dbReference type="InterPro" id="IPR001314">
    <property type="entry name" value="Peptidase_S1A"/>
</dbReference>
<evidence type="ECO:0000256" key="1">
    <source>
        <dbReference type="ARBA" id="ARBA00023157"/>
    </source>
</evidence>
<dbReference type="Pfam" id="PF00089">
    <property type="entry name" value="Trypsin"/>
    <property type="match status" value="1"/>
</dbReference>
<dbReference type="AlphaFoldDB" id="A0A5S3WL54"/>
<dbReference type="PANTHER" id="PTHR24250">
    <property type="entry name" value="CHYMOTRYPSIN-RELATED"/>
    <property type="match status" value="1"/>
</dbReference>
<evidence type="ECO:0000313" key="4">
    <source>
        <dbReference type="EMBL" id="TMP28189.1"/>
    </source>
</evidence>
<dbReference type="InterPro" id="IPR043504">
    <property type="entry name" value="Peptidase_S1_PA_chymotrypsin"/>
</dbReference>
<dbReference type="GO" id="GO:0004252">
    <property type="term" value="F:serine-type endopeptidase activity"/>
    <property type="evidence" value="ECO:0007669"/>
    <property type="project" value="InterPro"/>
</dbReference>
<gene>
    <name evidence="4" type="ORF">CWB99_12320</name>
</gene>
<proteinExistence type="predicted"/>
<dbReference type="Proteomes" id="UP000310249">
    <property type="component" value="Unassembled WGS sequence"/>
</dbReference>
<name>A0A5S3WL54_9GAMM</name>
<feature type="signal peptide" evidence="2">
    <location>
        <begin position="1"/>
        <end position="25"/>
    </location>
</feature>
<evidence type="ECO:0000256" key="2">
    <source>
        <dbReference type="SAM" id="SignalP"/>
    </source>
</evidence>
<dbReference type="SMART" id="SM00020">
    <property type="entry name" value="Tryp_SPc"/>
    <property type="match status" value="1"/>
</dbReference>
<dbReference type="PANTHER" id="PTHR24250:SF50">
    <property type="entry name" value="PEPTIDASE S1 DOMAIN-CONTAINING PROTEIN"/>
    <property type="match status" value="1"/>
</dbReference>
<dbReference type="InterPro" id="IPR009003">
    <property type="entry name" value="Peptidase_S1_PA"/>
</dbReference>